<keyword evidence="6" id="KW-0862">Zinc</keyword>
<dbReference type="EMBL" id="FZQB01000005">
    <property type="protein sequence ID" value="SNT73740.1"/>
    <property type="molecule type" value="Genomic_DNA"/>
</dbReference>
<dbReference type="InterPro" id="IPR032466">
    <property type="entry name" value="Metal_Hydrolase"/>
</dbReference>
<dbReference type="InterPro" id="IPR005920">
    <property type="entry name" value="HutI"/>
</dbReference>
<dbReference type="Gene3D" id="3.20.20.140">
    <property type="entry name" value="Metal-dependent hydrolases"/>
    <property type="match status" value="1"/>
</dbReference>
<dbReference type="GO" id="GO:0005737">
    <property type="term" value="C:cytoplasm"/>
    <property type="evidence" value="ECO:0007669"/>
    <property type="project" value="InterPro"/>
</dbReference>
<evidence type="ECO:0000256" key="6">
    <source>
        <dbReference type="ARBA" id="ARBA00022833"/>
    </source>
</evidence>
<organism evidence="10 11">
    <name type="scientific">Paracoccus seriniphilus</name>
    <dbReference type="NCBI Taxonomy" id="184748"/>
    <lineage>
        <taxon>Bacteria</taxon>
        <taxon>Pseudomonadati</taxon>
        <taxon>Pseudomonadota</taxon>
        <taxon>Alphaproteobacteria</taxon>
        <taxon>Rhodobacterales</taxon>
        <taxon>Paracoccaceae</taxon>
        <taxon>Paracoccus</taxon>
    </lineage>
</organism>
<name>A0A239PU84_9RHOB</name>
<dbReference type="InterPro" id="IPR011059">
    <property type="entry name" value="Metal-dep_hydrolase_composite"/>
</dbReference>
<sequence length="436" mass="46113">MQEPVDLIISNAGELITCAGPVTGVAGAALSDLPVIANGAVAIRDGKILATGTTEQVLAQYHPGQLVDAQGALVSPALVDPHTHLVHMGSREAELDARATGNSPGKGISTGGIRTTIQQTCAASDQELTQRALGALDQMLLNGTATVEAKTGYGADMSQELRLLGLTRALDKRHPVKVIPTFLGAHIPPADEREAFVQSVIDALPAAAKLSEFCDIACDSVCFTFEESDRIAEVATRLGMRLRVHANQASPWRGLELAAKWKAASADHGDYATPDELHAMARAGVTLILLPGANFHMLEATSGLEGDNILPAPKPHLPQTAARLMQSDCVPSVGTNFNPGSSPCLSMQMMMQLLPRMFRIGFAASWYMATLNAAASLGRADRIGSLEPGKEANLVIWDVARHGQVINQFGGNHVRDVWIGGRQVVARCNLVNHTAG</sequence>
<evidence type="ECO:0000256" key="3">
    <source>
        <dbReference type="ARBA" id="ARBA00022723"/>
    </source>
</evidence>
<comment type="pathway">
    <text evidence="1">Amino-acid degradation.</text>
</comment>
<dbReference type="RefSeq" id="WP_089344113.1">
    <property type="nucleotide sequence ID" value="NZ_CP067132.1"/>
</dbReference>
<feature type="domain" description="Amidohydrolase-related" evidence="8">
    <location>
        <begin position="74"/>
        <end position="424"/>
    </location>
</feature>
<dbReference type="Proteomes" id="UP000198307">
    <property type="component" value="Unassembled WGS sequence"/>
</dbReference>
<evidence type="ECO:0000313" key="11">
    <source>
        <dbReference type="Proteomes" id="UP000198307"/>
    </source>
</evidence>
<dbReference type="InterPro" id="IPR006680">
    <property type="entry name" value="Amidohydro-rel"/>
</dbReference>
<proteinExistence type="predicted"/>
<dbReference type="GO" id="GO:0050480">
    <property type="term" value="F:imidazolonepropionase activity"/>
    <property type="evidence" value="ECO:0007669"/>
    <property type="project" value="UniProtKB-EC"/>
</dbReference>
<dbReference type="SUPFAM" id="SSF51338">
    <property type="entry name" value="Composite domain of metallo-dependent hydrolases"/>
    <property type="match status" value="1"/>
</dbReference>
<dbReference type="AlphaFoldDB" id="A0A239PU84"/>
<evidence type="ECO:0000259" key="9">
    <source>
        <dbReference type="Pfam" id="PF22039"/>
    </source>
</evidence>
<keyword evidence="11" id="KW-1185">Reference proteome</keyword>
<protein>
    <recommendedName>
        <fullName evidence="2">imidazolonepropionase</fullName>
        <ecNumber evidence="2">3.5.2.7</ecNumber>
    </recommendedName>
</protein>
<dbReference type="GO" id="GO:0019556">
    <property type="term" value="P:L-histidine catabolic process to glutamate and formamide"/>
    <property type="evidence" value="ECO:0007669"/>
    <property type="project" value="InterPro"/>
</dbReference>
<dbReference type="Pfam" id="PF22039">
    <property type="entry name" value="HUTI_composite_bact"/>
    <property type="match status" value="1"/>
</dbReference>
<evidence type="ECO:0000256" key="7">
    <source>
        <dbReference type="ARBA" id="ARBA00023004"/>
    </source>
</evidence>
<keyword evidence="5" id="KW-0369">Histidine metabolism</keyword>
<evidence type="ECO:0000313" key="10">
    <source>
        <dbReference type="EMBL" id="SNT73740.1"/>
    </source>
</evidence>
<evidence type="ECO:0000256" key="1">
    <source>
        <dbReference type="ARBA" id="ARBA00005023"/>
    </source>
</evidence>
<dbReference type="InterPro" id="IPR054418">
    <property type="entry name" value="MQNX/HUTI_composite_N"/>
</dbReference>
<dbReference type="Gene3D" id="2.30.40.10">
    <property type="entry name" value="Urease, subunit C, domain 1"/>
    <property type="match status" value="1"/>
</dbReference>
<dbReference type="PANTHER" id="PTHR42752:SF1">
    <property type="entry name" value="IMIDAZOLONEPROPIONASE-RELATED"/>
    <property type="match status" value="1"/>
</dbReference>
<gene>
    <name evidence="10" type="ORF">SAMN05444959_105186</name>
</gene>
<evidence type="ECO:0000259" key="8">
    <source>
        <dbReference type="Pfam" id="PF01979"/>
    </source>
</evidence>
<keyword evidence="7" id="KW-0408">Iron</keyword>
<dbReference type="EC" id="3.5.2.7" evidence="2"/>
<dbReference type="GO" id="GO:0046872">
    <property type="term" value="F:metal ion binding"/>
    <property type="evidence" value="ECO:0007669"/>
    <property type="project" value="UniProtKB-KW"/>
</dbReference>
<dbReference type="PANTHER" id="PTHR42752">
    <property type="entry name" value="IMIDAZOLONEPROPIONASE"/>
    <property type="match status" value="1"/>
</dbReference>
<evidence type="ECO:0000256" key="2">
    <source>
        <dbReference type="ARBA" id="ARBA00012864"/>
    </source>
</evidence>
<dbReference type="SUPFAM" id="SSF51556">
    <property type="entry name" value="Metallo-dependent hydrolases"/>
    <property type="match status" value="1"/>
</dbReference>
<evidence type="ECO:0000256" key="5">
    <source>
        <dbReference type="ARBA" id="ARBA00022808"/>
    </source>
</evidence>
<feature type="domain" description="Aminodeoxyfutalosine deaminase/Imidazolonepropionase-like composite" evidence="9">
    <location>
        <begin position="39"/>
        <end position="61"/>
    </location>
</feature>
<keyword evidence="3" id="KW-0479">Metal-binding</keyword>
<dbReference type="Pfam" id="PF01979">
    <property type="entry name" value="Amidohydro_1"/>
    <property type="match status" value="1"/>
</dbReference>
<dbReference type="OrthoDB" id="9776455at2"/>
<evidence type="ECO:0000256" key="4">
    <source>
        <dbReference type="ARBA" id="ARBA00022801"/>
    </source>
</evidence>
<reference evidence="10 11" key="1">
    <citation type="submission" date="2017-07" db="EMBL/GenBank/DDBJ databases">
        <authorList>
            <person name="Sun Z.S."/>
            <person name="Albrecht U."/>
            <person name="Echele G."/>
            <person name="Lee C.C."/>
        </authorList>
    </citation>
    <scope>NUCLEOTIDE SEQUENCE [LARGE SCALE GENOMIC DNA]</scope>
    <source>
        <strain evidence="10 11">DSM 14827</strain>
    </source>
</reference>
<keyword evidence="4" id="KW-0378">Hydrolase</keyword>
<accession>A0A239PU84</accession>